<dbReference type="OrthoDB" id="446368at2759"/>
<dbReference type="SUPFAM" id="SSF103473">
    <property type="entry name" value="MFS general substrate transporter"/>
    <property type="match status" value="1"/>
</dbReference>
<evidence type="ECO:0000313" key="7">
    <source>
        <dbReference type="EMBL" id="KAF2204955.1"/>
    </source>
</evidence>
<keyword evidence="8" id="KW-1185">Reference proteome</keyword>
<feature type="transmembrane region" description="Helical" evidence="5">
    <location>
        <begin position="88"/>
        <end position="108"/>
    </location>
</feature>
<evidence type="ECO:0000259" key="6">
    <source>
        <dbReference type="PROSITE" id="PS50850"/>
    </source>
</evidence>
<dbReference type="InterPro" id="IPR036259">
    <property type="entry name" value="MFS_trans_sf"/>
</dbReference>
<dbReference type="AlphaFoldDB" id="A0A9P4JTM2"/>
<evidence type="ECO:0000256" key="1">
    <source>
        <dbReference type="ARBA" id="ARBA00004141"/>
    </source>
</evidence>
<dbReference type="InterPro" id="IPR020846">
    <property type="entry name" value="MFS_dom"/>
</dbReference>
<proteinExistence type="predicted"/>
<feature type="transmembrane region" description="Helical" evidence="5">
    <location>
        <begin position="383"/>
        <end position="407"/>
    </location>
</feature>
<dbReference type="PANTHER" id="PTHR23502:SF47">
    <property type="entry name" value="MAJOR FACILITATOR SUPERFAMILY (MFS) PROFILE DOMAIN-CONTAINING PROTEIN-RELATED"/>
    <property type="match status" value="1"/>
</dbReference>
<sequence length="419" mass="45389">MALGTSLFVFGFATGPILFGPASEVFGRKSPFFLGYLLFVLTQFPVALGHDAGTVLTFRFLGGVTSSVCPAIAGGWLADFLLPVERGVAVAIFAATTLVGPGIGAIFGQILVQSAVGWRSVAWTTIVLGVVFGIAGFIILPETYLPVLEQRHARDLRLETKNWALHSKLDERPVSLHDFLTRYLTRPLVMLILEPILFAMTLYITFTFGLIYLLFVAYPISFVQQRGFSAIGGTLPLLSICVGIVLGGFYASWYTLTTFKRKAATGNNLAPEDRLPPMIVGAASLAVGLFCFAWTSSPAMNPWPQILAGLPIGIGVQVILLQSLAYLIDIYTTRAASAISGTMIVRSLIGGTFPLFAIRMYHGLGVCIRLIPHLQTLLTWQQVFWATNVLGICALALAPIPVVFLYYGGRIRSLGKYSN</sequence>
<dbReference type="GO" id="GO:0022857">
    <property type="term" value="F:transmembrane transporter activity"/>
    <property type="evidence" value="ECO:0007669"/>
    <property type="project" value="InterPro"/>
</dbReference>
<protein>
    <submittedName>
        <fullName evidence="7">MFS general substrate transporter</fullName>
    </submittedName>
</protein>
<dbReference type="PROSITE" id="PS50850">
    <property type="entry name" value="MFS"/>
    <property type="match status" value="1"/>
</dbReference>
<keyword evidence="3 5" id="KW-1133">Transmembrane helix</keyword>
<feature type="transmembrane region" description="Helical" evidence="5">
    <location>
        <begin position="275"/>
        <end position="294"/>
    </location>
</feature>
<dbReference type="EMBL" id="ML993865">
    <property type="protein sequence ID" value="KAF2204955.1"/>
    <property type="molecule type" value="Genomic_DNA"/>
</dbReference>
<feature type="transmembrane region" description="Helical" evidence="5">
    <location>
        <begin position="32"/>
        <end position="48"/>
    </location>
</feature>
<dbReference type="PANTHER" id="PTHR23502">
    <property type="entry name" value="MAJOR FACILITATOR SUPERFAMILY"/>
    <property type="match status" value="1"/>
</dbReference>
<name>A0A9P4JTM2_9PLEO</name>
<dbReference type="InterPro" id="IPR011701">
    <property type="entry name" value="MFS"/>
</dbReference>
<feature type="transmembrane region" description="Helical" evidence="5">
    <location>
        <begin position="120"/>
        <end position="140"/>
    </location>
</feature>
<accession>A0A9P4JTM2</accession>
<evidence type="ECO:0000256" key="5">
    <source>
        <dbReference type="SAM" id="Phobius"/>
    </source>
</evidence>
<feature type="transmembrane region" description="Helical" evidence="5">
    <location>
        <begin position="230"/>
        <end position="255"/>
    </location>
</feature>
<feature type="transmembrane region" description="Helical" evidence="5">
    <location>
        <begin position="60"/>
        <end position="82"/>
    </location>
</feature>
<keyword evidence="4 5" id="KW-0472">Membrane</keyword>
<comment type="subcellular location">
    <subcellularLocation>
        <location evidence="1">Membrane</location>
        <topology evidence="1">Multi-pass membrane protein</topology>
    </subcellularLocation>
</comment>
<feature type="domain" description="Major facilitator superfamily (MFS) profile" evidence="6">
    <location>
        <begin position="1"/>
        <end position="419"/>
    </location>
</feature>
<evidence type="ECO:0000313" key="8">
    <source>
        <dbReference type="Proteomes" id="UP000799536"/>
    </source>
</evidence>
<feature type="transmembrane region" description="Helical" evidence="5">
    <location>
        <begin position="196"/>
        <end position="218"/>
    </location>
</feature>
<dbReference type="GO" id="GO:0005886">
    <property type="term" value="C:plasma membrane"/>
    <property type="evidence" value="ECO:0007669"/>
    <property type="project" value="TreeGrafter"/>
</dbReference>
<evidence type="ECO:0000256" key="2">
    <source>
        <dbReference type="ARBA" id="ARBA00022692"/>
    </source>
</evidence>
<feature type="transmembrane region" description="Helical" evidence="5">
    <location>
        <begin position="306"/>
        <end position="328"/>
    </location>
</feature>
<dbReference type="Gene3D" id="1.20.1250.20">
    <property type="entry name" value="MFS general substrate transporter like domains"/>
    <property type="match status" value="1"/>
</dbReference>
<reference evidence="7" key="1">
    <citation type="journal article" date="2020" name="Stud. Mycol.">
        <title>101 Dothideomycetes genomes: a test case for predicting lifestyles and emergence of pathogens.</title>
        <authorList>
            <person name="Haridas S."/>
            <person name="Albert R."/>
            <person name="Binder M."/>
            <person name="Bloem J."/>
            <person name="Labutti K."/>
            <person name="Salamov A."/>
            <person name="Andreopoulos B."/>
            <person name="Baker S."/>
            <person name="Barry K."/>
            <person name="Bills G."/>
            <person name="Bluhm B."/>
            <person name="Cannon C."/>
            <person name="Castanera R."/>
            <person name="Culley D."/>
            <person name="Daum C."/>
            <person name="Ezra D."/>
            <person name="Gonzalez J."/>
            <person name="Henrissat B."/>
            <person name="Kuo A."/>
            <person name="Liang C."/>
            <person name="Lipzen A."/>
            <person name="Lutzoni F."/>
            <person name="Magnuson J."/>
            <person name="Mondo S."/>
            <person name="Nolan M."/>
            <person name="Ohm R."/>
            <person name="Pangilinan J."/>
            <person name="Park H.-J."/>
            <person name="Ramirez L."/>
            <person name="Alfaro M."/>
            <person name="Sun H."/>
            <person name="Tritt A."/>
            <person name="Yoshinaga Y."/>
            <person name="Zwiers L.-H."/>
            <person name="Turgeon B."/>
            <person name="Goodwin S."/>
            <person name="Spatafora J."/>
            <person name="Crous P."/>
            <person name="Grigoriev I."/>
        </authorList>
    </citation>
    <scope>NUCLEOTIDE SEQUENCE</scope>
    <source>
        <strain evidence="7">ATCC 74209</strain>
    </source>
</reference>
<dbReference type="Pfam" id="PF07690">
    <property type="entry name" value="MFS_1"/>
    <property type="match status" value="1"/>
</dbReference>
<evidence type="ECO:0000256" key="3">
    <source>
        <dbReference type="ARBA" id="ARBA00022989"/>
    </source>
</evidence>
<comment type="caution">
    <text evidence="7">The sequence shown here is derived from an EMBL/GenBank/DDBJ whole genome shotgun (WGS) entry which is preliminary data.</text>
</comment>
<evidence type="ECO:0000256" key="4">
    <source>
        <dbReference type="ARBA" id="ARBA00023136"/>
    </source>
</evidence>
<organism evidence="7 8">
    <name type="scientific">Delitschia confertaspora ATCC 74209</name>
    <dbReference type="NCBI Taxonomy" id="1513339"/>
    <lineage>
        <taxon>Eukaryota</taxon>
        <taxon>Fungi</taxon>
        <taxon>Dikarya</taxon>
        <taxon>Ascomycota</taxon>
        <taxon>Pezizomycotina</taxon>
        <taxon>Dothideomycetes</taxon>
        <taxon>Pleosporomycetidae</taxon>
        <taxon>Pleosporales</taxon>
        <taxon>Delitschiaceae</taxon>
        <taxon>Delitschia</taxon>
    </lineage>
</organism>
<gene>
    <name evidence="7" type="ORF">GQ43DRAFT_490419</name>
</gene>
<keyword evidence="2 5" id="KW-0812">Transmembrane</keyword>
<dbReference type="Proteomes" id="UP000799536">
    <property type="component" value="Unassembled WGS sequence"/>
</dbReference>